<evidence type="ECO:0000313" key="2">
    <source>
        <dbReference type="EMBL" id="KAK4544898.1"/>
    </source>
</evidence>
<reference evidence="2 3" key="1">
    <citation type="submission" date="2021-11" db="EMBL/GenBank/DDBJ databases">
        <title>Black yeast isolated from Biological Soil Crust.</title>
        <authorList>
            <person name="Kurbessoian T."/>
        </authorList>
    </citation>
    <scope>NUCLEOTIDE SEQUENCE [LARGE SCALE GENOMIC DNA]</scope>
    <source>
        <strain evidence="2 3">CCFEE 5522</strain>
    </source>
</reference>
<feature type="compositionally biased region" description="Basic residues" evidence="1">
    <location>
        <begin position="263"/>
        <end position="275"/>
    </location>
</feature>
<name>A0AAV9JIZ1_9PEZI</name>
<proteinExistence type="predicted"/>
<evidence type="ECO:0000256" key="1">
    <source>
        <dbReference type="SAM" id="MobiDB-lite"/>
    </source>
</evidence>
<feature type="compositionally biased region" description="Basic and acidic residues" evidence="1">
    <location>
        <begin position="276"/>
        <end position="288"/>
    </location>
</feature>
<feature type="region of interest" description="Disordered" evidence="1">
    <location>
        <begin position="263"/>
        <end position="296"/>
    </location>
</feature>
<protein>
    <submittedName>
        <fullName evidence="2">Uncharacterized protein</fullName>
    </submittedName>
</protein>
<evidence type="ECO:0000313" key="3">
    <source>
        <dbReference type="Proteomes" id="UP001324427"/>
    </source>
</evidence>
<dbReference type="AlphaFoldDB" id="A0AAV9JIZ1"/>
<organism evidence="2 3">
    <name type="scientific">Oleoguttula mirabilis</name>
    <dbReference type="NCBI Taxonomy" id="1507867"/>
    <lineage>
        <taxon>Eukaryota</taxon>
        <taxon>Fungi</taxon>
        <taxon>Dikarya</taxon>
        <taxon>Ascomycota</taxon>
        <taxon>Pezizomycotina</taxon>
        <taxon>Dothideomycetes</taxon>
        <taxon>Dothideomycetidae</taxon>
        <taxon>Mycosphaerellales</taxon>
        <taxon>Teratosphaeriaceae</taxon>
        <taxon>Oleoguttula</taxon>
    </lineage>
</organism>
<keyword evidence="3" id="KW-1185">Reference proteome</keyword>
<comment type="caution">
    <text evidence="2">The sequence shown here is derived from an EMBL/GenBank/DDBJ whole genome shotgun (WGS) entry which is preliminary data.</text>
</comment>
<accession>A0AAV9JIZ1</accession>
<sequence length="339" mass="39206">MHQHPSKTPASMKWPASDLPAKMCALTATPRGQAVEELSLRQTASQLDRDTTIANIVNAYDYSVVPLTPHDLRLRKAVLSHHSTTSFLQARKDIDKAMDEAVKIVIRTRQDNKVFETAFYRYGARWDHKGMVQRNEARRIVMRMRQDKKVFETAFYRYGARWDHKGVVQRNEELQSLVCDGTPLVGKTMPSRQRSAARGARWDHKGMVQRNEELQGLACDESPPVWAIWCTVAPWIGEKRSARDTLHKDEVTLCDRKTLRQWHRHRRRRRGRGRALRLDGRLSAERPSPKTSSSVMAETLRPRRIRFVHSAVRIGKWNPWDYKGAGRQPKQIHPQPRGA</sequence>
<gene>
    <name evidence="2" type="ORF">LTR36_003802</name>
</gene>
<dbReference type="Proteomes" id="UP001324427">
    <property type="component" value="Unassembled WGS sequence"/>
</dbReference>
<dbReference type="EMBL" id="JAVFHQ010000022">
    <property type="protein sequence ID" value="KAK4544898.1"/>
    <property type="molecule type" value="Genomic_DNA"/>
</dbReference>